<comment type="caution">
    <text evidence="2">The sequence shown here is derived from an EMBL/GenBank/DDBJ whole genome shotgun (WGS) entry which is preliminary data.</text>
</comment>
<evidence type="ECO:0000313" key="3">
    <source>
        <dbReference type="Proteomes" id="UP000784294"/>
    </source>
</evidence>
<evidence type="ECO:0000256" key="1">
    <source>
        <dbReference type="SAM" id="MobiDB-lite"/>
    </source>
</evidence>
<dbReference type="Proteomes" id="UP000784294">
    <property type="component" value="Unassembled WGS sequence"/>
</dbReference>
<proteinExistence type="predicted"/>
<reference evidence="2" key="1">
    <citation type="submission" date="2018-11" db="EMBL/GenBank/DDBJ databases">
        <authorList>
            <consortium name="Pathogen Informatics"/>
        </authorList>
    </citation>
    <scope>NUCLEOTIDE SEQUENCE</scope>
</reference>
<keyword evidence="3" id="KW-1185">Reference proteome</keyword>
<feature type="region of interest" description="Disordered" evidence="1">
    <location>
        <begin position="51"/>
        <end position="79"/>
    </location>
</feature>
<evidence type="ECO:0000313" key="2">
    <source>
        <dbReference type="EMBL" id="VEL25274.1"/>
    </source>
</evidence>
<name>A0A3S5FEG7_9PLAT</name>
<gene>
    <name evidence="2" type="ORF">PXEA_LOCUS18714</name>
</gene>
<dbReference type="AlphaFoldDB" id="A0A3S5FEG7"/>
<dbReference type="EMBL" id="CAAALY010072757">
    <property type="protein sequence ID" value="VEL25274.1"/>
    <property type="molecule type" value="Genomic_DNA"/>
</dbReference>
<organism evidence="2 3">
    <name type="scientific">Protopolystoma xenopodis</name>
    <dbReference type="NCBI Taxonomy" id="117903"/>
    <lineage>
        <taxon>Eukaryota</taxon>
        <taxon>Metazoa</taxon>
        <taxon>Spiralia</taxon>
        <taxon>Lophotrochozoa</taxon>
        <taxon>Platyhelminthes</taxon>
        <taxon>Monogenea</taxon>
        <taxon>Polyopisthocotylea</taxon>
        <taxon>Polystomatidea</taxon>
        <taxon>Polystomatidae</taxon>
        <taxon>Protopolystoma</taxon>
    </lineage>
</organism>
<sequence length="79" mass="9066">MCANSWGHIVRTTSVRFCCQAYRSQRADSLWALFSYRQTLMLRANVDKHTGQPRLLSREPAASATGKKCGRKVYQSERE</sequence>
<accession>A0A3S5FEG7</accession>
<protein>
    <submittedName>
        <fullName evidence="2">Uncharacterized protein</fullName>
    </submittedName>
</protein>